<keyword evidence="4 12" id="KW-0808">Transferase</keyword>
<proteinExistence type="predicted"/>
<evidence type="ECO:0000256" key="4">
    <source>
        <dbReference type="ARBA" id="ARBA00022679"/>
    </source>
</evidence>
<evidence type="ECO:0000256" key="8">
    <source>
        <dbReference type="ARBA" id="ARBA00047899"/>
    </source>
</evidence>
<reference evidence="12 13" key="1">
    <citation type="submission" date="2020-08" db="EMBL/GenBank/DDBJ databases">
        <title>Sequencing the genomes of 1000 actinobacteria strains.</title>
        <authorList>
            <person name="Klenk H.-P."/>
        </authorList>
    </citation>
    <scope>NUCLEOTIDE SEQUENCE [LARGE SCALE GENOMIC DNA]</scope>
    <source>
        <strain evidence="12 13">DSM 45486</strain>
    </source>
</reference>
<dbReference type="GO" id="GO:0005524">
    <property type="term" value="F:ATP binding"/>
    <property type="evidence" value="ECO:0007669"/>
    <property type="project" value="UniProtKB-KW"/>
</dbReference>
<name>A0A7W9LZS1_9PSEU</name>
<dbReference type="AlphaFoldDB" id="A0A7W9LZS1"/>
<dbReference type="Proteomes" id="UP000552097">
    <property type="component" value="Unassembled WGS sequence"/>
</dbReference>
<dbReference type="SUPFAM" id="SSF48452">
    <property type="entry name" value="TPR-like"/>
    <property type="match status" value="1"/>
</dbReference>
<dbReference type="EMBL" id="JACHMO010000001">
    <property type="protein sequence ID" value="MBB5802106.1"/>
    <property type="molecule type" value="Genomic_DNA"/>
</dbReference>
<evidence type="ECO:0000313" key="12">
    <source>
        <dbReference type="EMBL" id="MBB5802106.1"/>
    </source>
</evidence>
<gene>
    <name evidence="12" type="ORF">F4560_001874</name>
</gene>
<evidence type="ECO:0000256" key="7">
    <source>
        <dbReference type="ARBA" id="ARBA00022840"/>
    </source>
</evidence>
<feature type="domain" description="Protein kinase" evidence="11">
    <location>
        <begin position="120"/>
        <end position="377"/>
    </location>
</feature>
<evidence type="ECO:0000256" key="1">
    <source>
        <dbReference type="ARBA" id="ARBA00012513"/>
    </source>
</evidence>
<dbReference type="InterPro" id="IPR008271">
    <property type="entry name" value="Ser/Thr_kinase_AS"/>
</dbReference>
<accession>A0A7W9LZS1</accession>
<dbReference type="InterPro" id="IPR011990">
    <property type="entry name" value="TPR-like_helical_dom_sf"/>
</dbReference>
<dbReference type="Gene3D" id="1.10.510.10">
    <property type="entry name" value="Transferase(Phosphotransferase) domain 1"/>
    <property type="match status" value="1"/>
</dbReference>
<evidence type="ECO:0000256" key="2">
    <source>
        <dbReference type="ARBA" id="ARBA00014676"/>
    </source>
</evidence>
<dbReference type="Gene3D" id="3.30.200.20">
    <property type="entry name" value="Phosphorylase Kinase, domain 1"/>
    <property type="match status" value="1"/>
</dbReference>
<dbReference type="InterPro" id="IPR000719">
    <property type="entry name" value="Prot_kinase_dom"/>
</dbReference>
<protein>
    <recommendedName>
        <fullName evidence="2">Serine/threonine-protein kinase PknG</fullName>
        <ecNumber evidence="1">2.7.11.1</ecNumber>
    </recommendedName>
</protein>
<organism evidence="12 13">
    <name type="scientific">Saccharothrix ecbatanensis</name>
    <dbReference type="NCBI Taxonomy" id="1105145"/>
    <lineage>
        <taxon>Bacteria</taxon>
        <taxon>Bacillati</taxon>
        <taxon>Actinomycetota</taxon>
        <taxon>Actinomycetes</taxon>
        <taxon>Pseudonocardiales</taxon>
        <taxon>Pseudonocardiaceae</taxon>
        <taxon>Saccharothrix</taxon>
    </lineage>
</organism>
<comment type="catalytic activity">
    <reaction evidence="9">
        <text>L-seryl-[protein] + ATP = O-phospho-L-seryl-[protein] + ADP + H(+)</text>
        <dbReference type="Rhea" id="RHEA:17989"/>
        <dbReference type="Rhea" id="RHEA-COMP:9863"/>
        <dbReference type="Rhea" id="RHEA-COMP:11604"/>
        <dbReference type="ChEBI" id="CHEBI:15378"/>
        <dbReference type="ChEBI" id="CHEBI:29999"/>
        <dbReference type="ChEBI" id="CHEBI:30616"/>
        <dbReference type="ChEBI" id="CHEBI:83421"/>
        <dbReference type="ChEBI" id="CHEBI:456216"/>
        <dbReference type="EC" id="2.7.11.1"/>
    </reaction>
</comment>
<evidence type="ECO:0000256" key="6">
    <source>
        <dbReference type="ARBA" id="ARBA00022777"/>
    </source>
</evidence>
<dbReference type="PANTHER" id="PTHR24363">
    <property type="entry name" value="SERINE/THREONINE PROTEIN KINASE"/>
    <property type="match status" value="1"/>
</dbReference>
<dbReference type="Pfam" id="PF00069">
    <property type="entry name" value="Pkinase"/>
    <property type="match status" value="1"/>
</dbReference>
<dbReference type="Pfam" id="PF16918">
    <property type="entry name" value="PknG_TPR"/>
    <property type="match status" value="1"/>
</dbReference>
<comment type="caution">
    <text evidence="12">The sequence shown here is derived from an EMBL/GenBank/DDBJ whole genome shotgun (WGS) entry which is preliminary data.</text>
</comment>
<dbReference type="Gene3D" id="1.25.40.10">
    <property type="entry name" value="Tetratricopeptide repeat domain"/>
    <property type="match status" value="1"/>
</dbReference>
<dbReference type="PANTHER" id="PTHR24363:SF0">
    <property type="entry name" value="SERINE_THREONINE KINASE LIKE DOMAIN CONTAINING 1"/>
    <property type="match status" value="1"/>
</dbReference>
<dbReference type="SUPFAM" id="SSF56112">
    <property type="entry name" value="Protein kinase-like (PK-like)"/>
    <property type="match status" value="1"/>
</dbReference>
<dbReference type="InterPro" id="IPR031636">
    <property type="entry name" value="PknG_TPR"/>
</dbReference>
<dbReference type="GO" id="GO:0004674">
    <property type="term" value="F:protein serine/threonine kinase activity"/>
    <property type="evidence" value="ECO:0007669"/>
    <property type="project" value="UniProtKB-KW"/>
</dbReference>
<dbReference type="CDD" id="cd14014">
    <property type="entry name" value="STKc_PknB_like"/>
    <property type="match status" value="1"/>
</dbReference>
<keyword evidence="7" id="KW-0067">ATP-binding</keyword>
<keyword evidence="5" id="KW-0547">Nucleotide-binding</keyword>
<evidence type="ECO:0000256" key="10">
    <source>
        <dbReference type="SAM" id="MobiDB-lite"/>
    </source>
</evidence>
<dbReference type="Pfam" id="PF16919">
    <property type="entry name" value="PknG_rubred"/>
    <property type="match status" value="1"/>
</dbReference>
<evidence type="ECO:0000256" key="5">
    <source>
        <dbReference type="ARBA" id="ARBA00022741"/>
    </source>
</evidence>
<sequence length="746" mass="80726">MTPCNRPGCGGTVEETGFCDTCDRRPLSVDVQVDVQADSDSGRRGNPLSLPVFAFPDPSSRIRSDAEVPERSRRCGRCGAEVGRSYKGNPARAEGVCGPCGYPYSFLPTLHQGTVVADQYEVLGCFARGGIGWVYLARDTHLDGNLVVLKGLIDANDTGSAVAERRALTTMDHKNIVRIFNFVPHRDARTGESRDYIVMEYVDGLELSEVQQRSSLGSEPLKAEHVLTCVRHVLEAFEYLHGRGFLYCDMKPANVIVRPGDRGEHESRVKVIDLGGVRRADDHTSPRIGTDGYEAPEVSGPHDLTVRSDIHTVGEMLKRLFHATVDWGQLYPIEKSTSPLATAARSLERLHDRAAHKDPAQRFASARQMLDQLDGVLREFASLRDGVARPEPSTTFTPTAALLDDGLGSVPPLARWTRPEEYRGTGESLPDGRPTPGAVAVGLPVPRVDPDDAAESVVTAAGASEPRRLLDKLSTAGLDTAEVRFARCRAYLELARPDQAAADLDAVVSLEAVIGLAPDGWRIAWHRGLLALARNQVDAARPEFDAVYDALPGEDAPKLALGFCAEHGGDLFRAERLYEAVWRRDRSQGSAAFGLARIRLGRRDRAGAVALLDEVPKVSRHYDAAAVAAVVILAGRLGPTTAEGKPDPADLSEAADRLSGLYLDGGAPTGPARERMTAILREAAFEAVADPVVLPRGGIFGSGPTRKELARNLSESYRALAGQADDADDLAILMDLANKTRPRTWR</sequence>
<keyword evidence="13" id="KW-1185">Reference proteome</keyword>
<dbReference type="PROSITE" id="PS50011">
    <property type="entry name" value="PROTEIN_KINASE_DOM"/>
    <property type="match status" value="1"/>
</dbReference>
<dbReference type="SMART" id="SM00220">
    <property type="entry name" value="S_TKc"/>
    <property type="match status" value="1"/>
</dbReference>
<comment type="catalytic activity">
    <reaction evidence="8">
        <text>L-threonyl-[protein] + ATP = O-phospho-L-threonyl-[protein] + ADP + H(+)</text>
        <dbReference type="Rhea" id="RHEA:46608"/>
        <dbReference type="Rhea" id="RHEA-COMP:11060"/>
        <dbReference type="Rhea" id="RHEA-COMP:11605"/>
        <dbReference type="ChEBI" id="CHEBI:15378"/>
        <dbReference type="ChEBI" id="CHEBI:30013"/>
        <dbReference type="ChEBI" id="CHEBI:30616"/>
        <dbReference type="ChEBI" id="CHEBI:61977"/>
        <dbReference type="ChEBI" id="CHEBI:456216"/>
        <dbReference type="EC" id="2.7.11.1"/>
    </reaction>
</comment>
<dbReference type="RefSeq" id="WP_184918614.1">
    <property type="nucleotide sequence ID" value="NZ_JACHMO010000001.1"/>
</dbReference>
<evidence type="ECO:0000259" key="11">
    <source>
        <dbReference type="PROSITE" id="PS50011"/>
    </source>
</evidence>
<dbReference type="EC" id="2.7.11.1" evidence="1"/>
<evidence type="ECO:0000256" key="3">
    <source>
        <dbReference type="ARBA" id="ARBA00022527"/>
    </source>
</evidence>
<feature type="region of interest" description="Disordered" evidence="10">
    <location>
        <begin position="280"/>
        <end position="300"/>
    </location>
</feature>
<dbReference type="InterPro" id="IPR031634">
    <property type="entry name" value="PknG_rubred"/>
</dbReference>
<evidence type="ECO:0000313" key="13">
    <source>
        <dbReference type="Proteomes" id="UP000552097"/>
    </source>
</evidence>
<dbReference type="InterPro" id="IPR011009">
    <property type="entry name" value="Kinase-like_dom_sf"/>
</dbReference>
<dbReference type="PROSITE" id="PS00108">
    <property type="entry name" value="PROTEIN_KINASE_ST"/>
    <property type="match status" value="1"/>
</dbReference>
<keyword evidence="3" id="KW-0723">Serine/threonine-protein kinase</keyword>
<evidence type="ECO:0000256" key="9">
    <source>
        <dbReference type="ARBA" id="ARBA00048679"/>
    </source>
</evidence>
<keyword evidence="6 12" id="KW-0418">Kinase</keyword>